<keyword evidence="5" id="KW-0963">Cytoplasm</keyword>
<dbReference type="InterPro" id="IPR018490">
    <property type="entry name" value="cNMP-bd_dom_sf"/>
</dbReference>
<keyword evidence="18" id="KW-1185">Reference proteome</keyword>
<dbReference type="GO" id="GO:0030552">
    <property type="term" value="F:cAMP binding"/>
    <property type="evidence" value="ECO:0007669"/>
    <property type="project" value="UniProtKB-KW"/>
</dbReference>
<evidence type="ECO:0000256" key="5">
    <source>
        <dbReference type="ARBA" id="ARBA00022490"/>
    </source>
</evidence>
<dbReference type="GO" id="GO:0034236">
    <property type="term" value="F:protein kinase A catalytic subunit binding"/>
    <property type="evidence" value="ECO:0007669"/>
    <property type="project" value="TreeGrafter"/>
</dbReference>
<evidence type="ECO:0000259" key="16">
    <source>
        <dbReference type="PROSITE" id="PS50042"/>
    </source>
</evidence>
<keyword evidence="15" id="KW-0812">Transmembrane</keyword>
<dbReference type="InterPro" id="IPR000595">
    <property type="entry name" value="cNMP-bd_dom"/>
</dbReference>
<dbReference type="CDD" id="cd00038">
    <property type="entry name" value="CAP_ED"/>
    <property type="match status" value="1"/>
</dbReference>
<keyword evidence="14" id="KW-0175">Coiled coil</keyword>
<evidence type="ECO:0000256" key="2">
    <source>
        <dbReference type="ARBA" id="ARBA00004496"/>
    </source>
</evidence>
<dbReference type="SUPFAM" id="SSF51206">
    <property type="entry name" value="cAMP-binding domain-like"/>
    <property type="match status" value="2"/>
</dbReference>
<feature type="transmembrane region" description="Helical" evidence="15">
    <location>
        <begin position="497"/>
        <end position="517"/>
    </location>
</feature>
<evidence type="ECO:0000256" key="6">
    <source>
        <dbReference type="ARBA" id="ARBA00022553"/>
    </source>
</evidence>
<dbReference type="InterPro" id="IPR014710">
    <property type="entry name" value="RmlC-like_jellyroll"/>
</dbReference>
<dbReference type="EMBL" id="JAUCMX010000012">
    <property type="protein sequence ID" value="KAK3528760.1"/>
    <property type="molecule type" value="Genomic_DNA"/>
</dbReference>
<keyword evidence="4" id="KW-1003">Cell membrane</keyword>
<dbReference type="PANTHER" id="PTHR11635">
    <property type="entry name" value="CAMP-DEPENDENT PROTEIN KINASE REGULATORY CHAIN"/>
    <property type="match status" value="1"/>
</dbReference>
<evidence type="ECO:0000256" key="3">
    <source>
        <dbReference type="ARBA" id="ARBA00005753"/>
    </source>
</evidence>
<comment type="caution">
    <text evidence="17">The sequence shown here is derived from an EMBL/GenBank/DDBJ whole genome shotgun (WGS) entry which is preliminary data.</text>
</comment>
<keyword evidence="15" id="KW-1133">Transmembrane helix</keyword>
<feature type="transmembrane region" description="Helical" evidence="15">
    <location>
        <begin position="549"/>
        <end position="569"/>
    </location>
</feature>
<dbReference type="GO" id="GO:0005952">
    <property type="term" value="C:cAMP-dependent protein kinase complex"/>
    <property type="evidence" value="ECO:0007669"/>
    <property type="project" value="InterPro"/>
</dbReference>
<dbReference type="AlphaFoldDB" id="A0AAE0QQL9"/>
<protein>
    <recommendedName>
        <fullName evidence="13">cAMP-dependent protein kinase type II-alpha regulatory subunit</fullName>
    </recommendedName>
</protein>
<feature type="coiled-coil region" evidence="14">
    <location>
        <begin position="332"/>
        <end position="373"/>
    </location>
</feature>
<proteinExistence type="inferred from homology"/>
<evidence type="ECO:0000256" key="10">
    <source>
        <dbReference type="ARBA" id="ARBA00023136"/>
    </source>
</evidence>
<dbReference type="GO" id="GO:0005886">
    <property type="term" value="C:plasma membrane"/>
    <property type="evidence" value="ECO:0007669"/>
    <property type="project" value="UniProtKB-SubCell"/>
</dbReference>
<dbReference type="Gene3D" id="1.20.5.170">
    <property type="match status" value="1"/>
</dbReference>
<evidence type="ECO:0000256" key="1">
    <source>
        <dbReference type="ARBA" id="ARBA00004236"/>
    </source>
</evidence>
<evidence type="ECO:0000256" key="8">
    <source>
        <dbReference type="ARBA" id="ARBA00022737"/>
    </source>
</evidence>
<dbReference type="InterPro" id="IPR050503">
    <property type="entry name" value="cAMP-dep_PK_reg_su-like"/>
</dbReference>
<accession>A0AAE0QQL9</accession>
<organism evidence="17 18">
    <name type="scientific">Hemibagrus guttatus</name>
    <dbReference type="NCBI Taxonomy" id="175788"/>
    <lineage>
        <taxon>Eukaryota</taxon>
        <taxon>Metazoa</taxon>
        <taxon>Chordata</taxon>
        <taxon>Craniata</taxon>
        <taxon>Vertebrata</taxon>
        <taxon>Euteleostomi</taxon>
        <taxon>Actinopterygii</taxon>
        <taxon>Neopterygii</taxon>
        <taxon>Teleostei</taxon>
        <taxon>Ostariophysi</taxon>
        <taxon>Siluriformes</taxon>
        <taxon>Bagridae</taxon>
        <taxon>Hemibagrus</taxon>
    </lineage>
</organism>
<evidence type="ECO:0000256" key="13">
    <source>
        <dbReference type="ARBA" id="ARBA00041039"/>
    </source>
</evidence>
<reference evidence="17" key="1">
    <citation type="submission" date="2023-06" db="EMBL/GenBank/DDBJ databases">
        <title>Male Hemibagrus guttatus genome.</title>
        <authorList>
            <person name="Bian C."/>
        </authorList>
    </citation>
    <scope>NUCLEOTIDE SEQUENCE</scope>
    <source>
        <strain evidence="17">Male_cb2023</strain>
        <tissue evidence="17">Muscle</tissue>
    </source>
</reference>
<dbReference type="CDD" id="cd12086">
    <property type="entry name" value="DD_cGKI-beta"/>
    <property type="match status" value="1"/>
</dbReference>
<dbReference type="Proteomes" id="UP001274896">
    <property type="component" value="Unassembled WGS sequence"/>
</dbReference>
<comment type="function">
    <text evidence="12">Regulatory subunit of the cAMP-dependent protein kinases involved in cAMP signaling in cells. Type II regulatory chains mediate membrane association by binding to anchoring proteins, including the MAP2 kinase.</text>
</comment>
<gene>
    <name evidence="17" type="ORF">QTP70_011191</name>
</gene>
<dbReference type="FunFam" id="1.20.5.170:FF:000046">
    <property type="entry name" value="cGMP-dependent protein kinase 1"/>
    <property type="match status" value="1"/>
</dbReference>
<dbReference type="GO" id="GO:0003676">
    <property type="term" value="F:nucleic acid binding"/>
    <property type="evidence" value="ECO:0007669"/>
    <property type="project" value="InterPro"/>
</dbReference>
<dbReference type="Pfam" id="PF13358">
    <property type="entry name" value="DDE_3"/>
    <property type="match status" value="1"/>
</dbReference>
<dbReference type="InterPro" id="IPR038717">
    <property type="entry name" value="Tc1-like_DDE_dom"/>
</dbReference>
<comment type="similarity">
    <text evidence="3">Belongs to the cAMP-dependent kinase regulatory chain family.</text>
</comment>
<dbReference type="Pfam" id="PF16808">
    <property type="entry name" value="PKcGMP_CC"/>
    <property type="match status" value="2"/>
</dbReference>
<dbReference type="CDD" id="cd12085">
    <property type="entry name" value="DD_cGKI-alpha"/>
    <property type="match status" value="1"/>
</dbReference>
<keyword evidence="10 15" id="KW-0472">Membrane</keyword>
<keyword evidence="7" id="KW-0116">cAMP-binding</keyword>
<evidence type="ECO:0000256" key="15">
    <source>
        <dbReference type="SAM" id="Phobius"/>
    </source>
</evidence>
<comment type="subcellular location">
    <subcellularLocation>
        <location evidence="1">Cell membrane</location>
    </subcellularLocation>
    <subcellularLocation>
        <location evidence="2">Cytoplasm</location>
    </subcellularLocation>
</comment>
<name>A0AAE0QQL9_9TELE</name>
<dbReference type="PANTHER" id="PTHR11635:SF153">
    <property type="entry name" value="CAMP-DEPENDENT PROTEIN KINASE TYPE II-ALPHA REGULATORY SUBUNIT"/>
    <property type="match status" value="1"/>
</dbReference>
<evidence type="ECO:0000313" key="17">
    <source>
        <dbReference type="EMBL" id="KAK3528760.1"/>
    </source>
</evidence>
<evidence type="ECO:0000256" key="4">
    <source>
        <dbReference type="ARBA" id="ARBA00022475"/>
    </source>
</evidence>
<evidence type="ECO:0000256" key="7">
    <source>
        <dbReference type="ARBA" id="ARBA00022566"/>
    </source>
</evidence>
<sequence>MSTMWKQQLGFQDASPSQGIMCTLSNTPRSNLECWSTHLFLGGVGLGPLVPVKGTLNASASYQDILDNFMLPTLWEQFGDVPFLFQHDCTPVTKESSIKTWMSEFGVEELDWPAQSPDLNPIEHLWDELERRLRARPSRPTSVPDLTNALLEERSKMGDLDEDLAKLLVIKDDRIKEMERRLCEKEEEIQELKRKLHKYQSVLPSAQMIGPRTRRAQGISAEPQSFTELNELTGEAFRKIPKSDRQVLRVKVTSTGTAGPKVSQQNIAQSMTLPPPARLLPIVNPCAMCSPVLTYAWVCGSLTAFVARVTVSCELVDHQGNMGTLRDLQYALQEKIEELRQRDALIDELELELDQKDELIQKLQTELDKYRSVIRPATQQVQQKQTALQEHQRTKRQAISAEPTALDIQDLSQVTLPFYPKSPESKELIKEAILDNDFMKNLELSQIQEIVDCMYPVEYDKESCIIKEGDVGSLVYVMEDLDAFFHSLTFRKHRGHVFVLLCFFRLLYSGCFLALTLSSSRNNDRLLFVLKASYLTTSLCRHERKITTLYMILALFSTSSKFVVVILVVRNQEPIPGCRSNLAPGAPGHVNIFVSVGGIYEPIHLNMFPYNNNNNNNNNKYGKVEVTKEGMKLCTMGPGKVFGELAILYNCTRTATVQRLDNVIEDRF</sequence>
<dbReference type="Gene3D" id="2.60.120.10">
    <property type="entry name" value="Jelly Rolls"/>
    <property type="match status" value="2"/>
</dbReference>
<dbReference type="GO" id="GO:0004862">
    <property type="term" value="F:cAMP-dependent protein kinase inhibitor activity"/>
    <property type="evidence" value="ECO:0007669"/>
    <property type="project" value="TreeGrafter"/>
</dbReference>
<dbReference type="GO" id="GO:0005829">
    <property type="term" value="C:cytosol"/>
    <property type="evidence" value="ECO:0007669"/>
    <property type="project" value="TreeGrafter"/>
</dbReference>
<evidence type="ECO:0000256" key="9">
    <source>
        <dbReference type="ARBA" id="ARBA00022741"/>
    </source>
</evidence>
<feature type="domain" description="Cyclic nucleotide-binding" evidence="16">
    <location>
        <begin position="622"/>
        <end position="657"/>
    </location>
</feature>
<dbReference type="Gene3D" id="3.30.420.10">
    <property type="entry name" value="Ribonuclease H-like superfamily/Ribonuclease H"/>
    <property type="match status" value="1"/>
</dbReference>
<keyword evidence="8" id="KW-0677">Repeat</keyword>
<dbReference type="PROSITE" id="PS50042">
    <property type="entry name" value="CNMP_BINDING_3"/>
    <property type="match status" value="2"/>
</dbReference>
<dbReference type="FunFam" id="1.20.5.490:FF:000006">
    <property type="entry name" value="cGMP-dependent protein kinase 1"/>
    <property type="match status" value="1"/>
</dbReference>
<dbReference type="InterPro" id="IPR031831">
    <property type="entry name" value="PKcGMP_CC"/>
</dbReference>
<evidence type="ECO:0000313" key="18">
    <source>
        <dbReference type="Proteomes" id="UP001274896"/>
    </source>
</evidence>
<evidence type="ECO:0000256" key="14">
    <source>
        <dbReference type="SAM" id="Coils"/>
    </source>
</evidence>
<evidence type="ECO:0000256" key="11">
    <source>
        <dbReference type="ARBA" id="ARBA00023149"/>
    </source>
</evidence>
<keyword evidence="6" id="KW-0597">Phosphoprotein</keyword>
<dbReference type="InterPro" id="IPR036397">
    <property type="entry name" value="RNaseH_sf"/>
</dbReference>
<feature type="domain" description="Cyclic nucleotide-binding" evidence="16">
    <location>
        <begin position="438"/>
        <end position="480"/>
    </location>
</feature>
<keyword evidence="11" id="KW-0114">cAMP</keyword>
<evidence type="ECO:0000256" key="12">
    <source>
        <dbReference type="ARBA" id="ARBA00037198"/>
    </source>
</evidence>
<keyword evidence="9" id="KW-0547">Nucleotide-binding</keyword>